<keyword evidence="6" id="KW-1185">Reference proteome</keyword>
<evidence type="ECO:0000256" key="1">
    <source>
        <dbReference type="ARBA" id="ARBA00006914"/>
    </source>
</evidence>
<keyword evidence="2" id="KW-0547">Nucleotide-binding</keyword>
<dbReference type="EMBL" id="SPMY01000006">
    <property type="protein sequence ID" value="NMQ26633.1"/>
    <property type="molecule type" value="Genomic_DNA"/>
</dbReference>
<evidence type="ECO:0000256" key="3">
    <source>
        <dbReference type="ARBA" id="ARBA00022840"/>
    </source>
</evidence>
<dbReference type="SUPFAM" id="SSF52540">
    <property type="entry name" value="P-loop containing nucleoside triphosphate hydrolases"/>
    <property type="match status" value="1"/>
</dbReference>
<dbReference type="PANTHER" id="PTHR23073">
    <property type="entry name" value="26S PROTEASOME REGULATORY SUBUNIT"/>
    <property type="match status" value="1"/>
</dbReference>
<dbReference type="InterPro" id="IPR003593">
    <property type="entry name" value="AAA+_ATPase"/>
</dbReference>
<proteinExistence type="inferred from homology"/>
<dbReference type="CDD" id="cd19481">
    <property type="entry name" value="RecA-like_protease"/>
    <property type="match status" value="1"/>
</dbReference>
<gene>
    <name evidence="5" type="ORF">E4Q23_01975</name>
</gene>
<comment type="similarity">
    <text evidence="1">Belongs to the AAA ATPase family.</text>
</comment>
<dbReference type="Pfam" id="PF00004">
    <property type="entry name" value="AAA"/>
    <property type="match status" value="1"/>
</dbReference>
<evidence type="ECO:0000313" key="6">
    <source>
        <dbReference type="Proteomes" id="UP000749010"/>
    </source>
</evidence>
<dbReference type="Proteomes" id="UP000749010">
    <property type="component" value="Unassembled WGS sequence"/>
</dbReference>
<dbReference type="SMART" id="SM00382">
    <property type="entry name" value="AAA"/>
    <property type="match status" value="1"/>
</dbReference>
<reference evidence="5 6" key="1">
    <citation type="submission" date="2019-03" db="EMBL/GenBank/DDBJ databases">
        <title>Metabolic reconstructions from genomes of highly enriched 'Candidatus Accumulibacter' and 'Candidatus Competibacter' bioreactor populations.</title>
        <authorList>
            <person name="Annavajhala M.K."/>
            <person name="Welles L."/>
            <person name="Abbas B."/>
            <person name="Sorokin D."/>
            <person name="Park H."/>
            <person name="Van Loosdrecht M."/>
            <person name="Chandran K."/>
        </authorList>
    </citation>
    <scope>NUCLEOTIDE SEQUENCE [LARGE SCALE GENOMIC DNA]</scope>
    <source>
        <strain evidence="5 6">SBR_S</strain>
    </source>
</reference>
<evidence type="ECO:0000256" key="2">
    <source>
        <dbReference type="ARBA" id="ARBA00022741"/>
    </source>
</evidence>
<accession>A0ABX1TTP8</accession>
<keyword evidence="3" id="KW-0067">ATP-binding</keyword>
<dbReference type="InterPro" id="IPR027417">
    <property type="entry name" value="P-loop_NTPase"/>
</dbReference>
<dbReference type="InterPro" id="IPR003959">
    <property type="entry name" value="ATPase_AAA_core"/>
</dbReference>
<dbReference type="Gene3D" id="3.40.50.300">
    <property type="entry name" value="P-loop containing nucleotide triphosphate hydrolases"/>
    <property type="match status" value="1"/>
</dbReference>
<name>A0ABX1TTP8_9PROT</name>
<dbReference type="Pfam" id="PF22977">
    <property type="entry name" value="WHD"/>
    <property type="match status" value="1"/>
</dbReference>
<feature type="domain" description="AAA+ ATPase" evidence="4">
    <location>
        <begin position="529"/>
        <end position="657"/>
    </location>
</feature>
<comment type="caution">
    <text evidence="5">The sequence shown here is derived from an EMBL/GenBank/DDBJ whole genome shotgun (WGS) entry which is preliminary data.</text>
</comment>
<evidence type="ECO:0000313" key="5">
    <source>
        <dbReference type="EMBL" id="NMQ26633.1"/>
    </source>
</evidence>
<organism evidence="5 6">
    <name type="scientific">Candidatus Accumulibacter phosphatis</name>
    <dbReference type="NCBI Taxonomy" id="327160"/>
    <lineage>
        <taxon>Bacteria</taxon>
        <taxon>Pseudomonadati</taxon>
        <taxon>Pseudomonadota</taxon>
        <taxon>Betaproteobacteria</taxon>
        <taxon>Candidatus Accumulibacter</taxon>
    </lineage>
</organism>
<evidence type="ECO:0000259" key="4">
    <source>
        <dbReference type="SMART" id="SM00382"/>
    </source>
</evidence>
<protein>
    <submittedName>
        <fullName evidence="5">AAA family ATPase</fullName>
    </submittedName>
</protein>
<dbReference type="InterPro" id="IPR054472">
    <property type="entry name" value="WHD"/>
</dbReference>
<sequence length="754" mass="84337">MSRVQEFASLLFERVDMSPDCYPQAGRGYSNSWAHVDDELGRLDLRIRIAVLRRQGEERAHSSYSELQSGTVPDSVAYFPAQGSDAVMEKALLDALVARGRDIEQKRRASQAAGTHLALPRLADIFRLSTFEEQCLLTCFAIEIDARYEKHYAFLQNDVARKHPSAALLLDLLCPNQGERQAARRAFSVQSPLFEYRLLQVADARGDAVSPSLSRALYIDQRIANYLLGITSIDDRLLPVARLITNDPRLASLPVSLAKLADRMKAFVRHHLASSEAPKGLAFHLYGADVAAQRAAVESICRDLALLVVFVDIEKAMAAGPTSSELPWLIGREAVLLPAAICIESTDSWLDDAKSFAQREAWFTAIRGFSQLTFLLGRSLWSPGKLSEGLIYIEIAFPTPAVEVRRSLWEDHLAARQVHATIDPGVLASRFRFNAEQIRNALDAAETIAYWRDPARQTVTAEDISEACRAQVSLKVSGLAVKTAPVHKWDNLVLPPDHLRLLRELCNQARHRHIVYGDWGFERRLSLGKGLNALFTGPPGTGKTMAAEVIGAELQVDMYKIDLSQAVSKYIGETEKNLDQMFREAESGNAILFFDEADALFGKRSEVKDAHDRYANIETGYLLQRMEQHEGIVILATNLRNNLDEAFCRRMHFVVEFPFPDEEHRTRLWEGLFPADVPRDEEIDFRFLAKQFKVPGGNIRNIGLCAAFLAAAEGTGLTMPHLIMATRREYKKLGWPCTANDFGAYHHLIKALDG</sequence>
<dbReference type="InterPro" id="IPR050221">
    <property type="entry name" value="26S_Proteasome_ATPase"/>
</dbReference>